<reference evidence="1" key="1">
    <citation type="submission" date="2014-02" db="EMBL/GenBank/DDBJ databases">
        <title>The Genome Sequence of Trichophyton rubrum (morphotype fischeri) CBS 288.86.</title>
        <authorList>
            <consortium name="The Broad Institute Genomics Platform"/>
            <person name="Cuomo C.A."/>
            <person name="White T.C."/>
            <person name="Graser Y."/>
            <person name="Martinez-Rossi N."/>
            <person name="Heitman J."/>
            <person name="Young S.K."/>
            <person name="Zeng Q."/>
            <person name="Gargeya S."/>
            <person name="Abouelleil A."/>
            <person name="Alvarado L."/>
            <person name="Chapman S.B."/>
            <person name="Gainer-Dewar J."/>
            <person name="Goldberg J."/>
            <person name="Griggs A."/>
            <person name="Gujja S."/>
            <person name="Hansen M."/>
            <person name="Howarth C."/>
            <person name="Imamovic A."/>
            <person name="Larimer J."/>
            <person name="Martinez D."/>
            <person name="Murphy C."/>
            <person name="Pearson M.D."/>
            <person name="Persinoti G."/>
            <person name="Poon T."/>
            <person name="Priest M."/>
            <person name="Roberts A.D."/>
            <person name="Saif S."/>
            <person name="Shea T.D."/>
            <person name="Sykes S.N."/>
            <person name="Wortman J."/>
            <person name="Nusbaum C."/>
            <person name="Birren B."/>
        </authorList>
    </citation>
    <scope>NUCLEOTIDE SEQUENCE [LARGE SCALE GENOMIC DNA]</scope>
    <source>
        <strain evidence="1">CBS 288.86</strain>
    </source>
</reference>
<organism evidence="1">
    <name type="scientific">Trichophyton rubrum CBS 288.86</name>
    <dbReference type="NCBI Taxonomy" id="1215330"/>
    <lineage>
        <taxon>Eukaryota</taxon>
        <taxon>Fungi</taxon>
        <taxon>Dikarya</taxon>
        <taxon>Ascomycota</taxon>
        <taxon>Pezizomycotina</taxon>
        <taxon>Eurotiomycetes</taxon>
        <taxon>Eurotiomycetidae</taxon>
        <taxon>Onygenales</taxon>
        <taxon>Arthrodermataceae</taxon>
        <taxon>Trichophyton</taxon>
    </lineage>
</organism>
<dbReference type="AlphaFoldDB" id="A0A022VU11"/>
<dbReference type="Proteomes" id="UP000023758">
    <property type="component" value="Unassembled WGS sequence"/>
</dbReference>
<accession>A0A022VU11</accession>
<gene>
    <name evidence="1" type="ORF">H103_06910</name>
</gene>
<protein>
    <submittedName>
        <fullName evidence="1">Uncharacterized protein</fullName>
    </submittedName>
</protein>
<proteinExistence type="predicted"/>
<dbReference type="HOGENOM" id="CLU_1732809_0_0_1"/>
<sequence>MGAPGWCSPRSNFARQNWTLEKLHQHVASEKLLSSRTTVEPAVNMVSCRLVLLIEWYTSISVKATIDIFGDLSVITHILRSNCKSISRGKYWALTLSYSNAIQDSGSAPCPETYAIYFSNDLHHLGEPSLKAALRKFLRQTTLDYHTDTMG</sequence>
<evidence type="ECO:0000313" key="1">
    <source>
        <dbReference type="EMBL" id="EZF49526.1"/>
    </source>
</evidence>
<name>A0A022VU11_TRIRU</name>
<dbReference type="EMBL" id="KK207901">
    <property type="protein sequence ID" value="EZF49526.1"/>
    <property type="molecule type" value="Genomic_DNA"/>
</dbReference>